<proteinExistence type="predicted"/>
<dbReference type="AlphaFoldDB" id="X1RD08"/>
<accession>X1RD08</accession>
<gene>
    <name evidence="1" type="ORF">S12H4_24503</name>
</gene>
<name>X1RD08_9ZZZZ</name>
<dbReference type="EMBL" id="BARW01013321">
    <property type="protein sequence ID" value="GAI78632.1"/>
    <property type="molecule type" value="Genomic_DNA"/>
</dbReference>
<evidence type="ECO:0000313" key="1">
    <source>
        <dbReference type="EMBL" id="GAI78632.1"/>
    </source>
</evidence>
<reference evidence="1" key="1">
    <citation type="journal article" date="2014" name="Front. Microbiol.">
        <title>High frequency of phylogenetically diverse reductive dehalogenase-homologous genes in deep subseafloor sedimentary metagenomes.</title>
        <authorList>
            <person name="Kawai M."/>
            <person name="Futagami T."/>
            <person name="Toyoda A."/>
            <person name="Takaki Y."/>
            <person name="Nishi S."/>
            <person name="Hori S."/>
            <person name="Arai W."/>
            <person name="Tsubouchi T."/>
            <person name="Morono Y."/>
            <person name="Uchiyama I."/>
            <person name="Ito T."/>
            <person name="Fujiyama A."/>
            <person name="Inagaki F."/>
            <person name="Takami H."/>
        </authorList>
    </citation>
    <scope>NUCLEOTIDE SEQUENCE</scope>
    <source>
        <strain evidence="1">Expedition CK06-06</strain>
    </source>
</reference>
<organism evidence="1">
    <name type="scientific">marine sediment metagenome</name>
    <dbReference type="NCBI Taxonomy" id="412755"/>
    <lineage>
        <taxon>unclassified sequences</taxon>
        <taxon>metagenomes</taxon>
        <taxon>ecological metagenomes</taxon>
    </lineage>
</organism>
<sequence length="67" mass="7608">GRKTLEDEGVDSERILTLPLGADLEKFTFKKRSENDTFQILFVGGFYKQFIFPGVVFKKTERGAFSG</sequence>
<feature type="non-terminal residue" evidence="1">
    <location>
        <position position="1"/>
    </location>
</feature>
<protein>
    <submittedName>
        <fullName evidence="1">Uncharacterized protein</fullName>
    </submittedName>
</protein>
<comment type="caution">
    <text evidence="1">The sequence shown here is derived from an EMBL/GenBank/DDBJ whole genome shotgun (WGS) entry which is preliminary data.</text>
</comment>